<protein>
    <submittedName>
        <fullName evidence="1">Uncharacterized protein</fullName>
    </submittedName>
</protein>
<accession>A0ACC0KI54</accession>
<reference evidence="1 2" key="1">
    <citation type="journal article" date="2022" name="Genome Biol. Evol.">
        <title>The Spruce Budworm Genome: Reconstructing the Evolutionary History of Antifreeze Proteins.</title>
        <authorList>
            <person name="Beliveau C."/>
            <person name="Gagne P."/>
            <person name="Picq S."/>
            <person name="Vernygora O."/>
            <person name="Keeling C.I."/>
            <person name="Pinkney K."/>
            <person name="Doucet D."/>
            <person name="Wen F."/>
            <person name="Johnston J.S."/>
            <person name="Maaroufi H."/>
            <person name="Boyle B."/>
            <person name="Laroche J."/>
            <person name="Dewar K."/>
            <person name="Juretic N."/>
            <person name="Blackburn G."/>
            <person name="Nisole A."/>
            <person name="Brunet B."/>
            <person name="Brandao M."/>
            <person name="Lumley L."/>
            <person name="Duan J."/>
            <person name="Quan G."/>
            <person name="Lucarotti C.J."/>
            <person name="Roe A.D."/>
            <person name="Sperling F.A.H."/>
            <person name="Levesque R.C."/>
            <person name="Cusson M."/>
        </authorList>
    </citation>
    <scope>NUCLEOTIDE SEQUENCE [LARGE SCALE GENOMIC DNA]</scope>
    <source>
        <strain evidence="1">Glfc:IPQL:Cfum</strain>
    </source>
</reference>
<dbReference type="Proteomes" id="UP001064048">
    <property type="component" value="Chromosome 6"/>
</dbReference>
<comment type="caution">
    <text evidence="1">The sequence shown here is derived from an EMBL/GenBank/DDBJ whole genome shotgun (WGS) entry which is preliminary data.</text>
</comment>
<evidence type="ECO:0000313" key="2">
    <source>
        <dbReference type="Proteomes" id="UP001064048"/>
    </source>
</evidence>
<proteinExistence type="predicted"/>
<dbReference type="EMBL" id="CM046106">
    <property type="protein sequence ID" value="KAI8435751.1"/>
    <property type="molecule type" value="Genomic_DNA"/>
</dbReference>
<gene>
    <name evidence="1" type="ORF">MSG28_003988</name>
</gene>
<evidence type="ECO:0000313" key="1">
    <source>
        <dbReference type="EMBL" id="KAI8435751.1"/>
    </source>
</evidence>
<name>A0ACC0KI54_CHOFU</name>
<keyword evidence="2" id="KW-1185">Reference proteome</keyword>
<organism evidence="1 2">
    <name type="scientific">Choristoneura fumiferana</name>
    <name type="common">Spruce budworm moth</name>
    <name type="synonym">Archips fumiferana</name>
    <dbReference type="NCBI Taxonomy" id="7141"/>
    <lineage>
        <taxon>Eukaryota</taxon>
        <taxon>Metazoa</taxon>
        <taxon>Ecdysozoa</taxon>
        <taxon>Arthropoda</taxon>
        <taxon>Hexapoda</taxon>
        <taxon>Insecta</taxon>
        <taxon>Pterygota</taxon>
        <taxon>Neoptera</taxon>
        <taxon>Endopterygota</taxon>
        <taxon>Lepidoptera</taxon>
        <taxon>Glossata</taxon>
        <taxon>Ditrysia</taxon>
        <taxon>Tortricoidea</taxon>
        <taxon>Tortricidae</taxon>
        <taxon>Tortricinae</taxon>
        <taxon>Choristoneura</taxon>
    </lineage>
</organism>
<sequence>MCTKDLLIQNQVVSSIISSFTATINELCGNGEFGRQSSGPGHTRQSQHEILLLHKDEGTVQDLLPKGASSHRTCEFATGAKKIPVQKDDLIT</sequence>